<evidence type="ECO:0000256" key="4">
    <source>
        <dbReference type="SAM" id="MobiDB-lite"/>
    </source>
</evidence>
<dbReference type="Proteomes" id="UP000887226">
    <property type="component" value="Unassembled WGS sequence"/>
</dbReference>
<dbReference type="InterPro" id="IPR011706">
    <property type="entry name" value="Cu-oxidase_C"/>
</dbReference>
<keyword evidence="3" id="KW-0560">Oxidoreductase</keyword>
<dbReference type="PANTHER" id="PTHR11709">
    <property type="entry name" value="MULTI-COPPER OXIDASE"/>
    <property type="match status" value="1"/>
</dbReference>
<keyword evidence="2" id="KW-0479">Metal-binding</keyword>
<dbReference type="AlphaFoldDB" id="A0A9P7YZ65"/>
<evidence type="ECO:0000259" key="5">
    <source>
        <dbReference type="Pfam" id="PF07731"/>
    </source>
</evidence>
<gene>
    <name evidence="6" type="ORF">BJ878DRAFT_425994</name>
</gene>
<feature type="non-terminal residue" evidence="6">
    <location>
        <position position="1"/>
    </location>
</feature>
<dbReference type="Pfam" id="PF07731">
    <property type="entry name" value="Cu-oxidase_2"/>
    <property type="match status" value="1"/>
</dbReference>
<dbReference type="OrthoDB" id="2121828at2759"/>
<feature type="region of interest" description="Disordered" evidence="4">
    <location>
        <begin position="1"/>
        <end position="20"/>
    </location>
</feature>
<evidence type="ECO:0000313" key="6">
    <source>
        <dbReference type="EMBL" id="KAG9242395.1"/>
    </source>
</evidence>
<dbReference type="GO" id="GO:0005507">
    <property type="term" value="F:copper ion binding"/>
    <property type="evidence" value="ECO:0007669"/>
    <property type="project" value="InterPro"/>
</dbReference>
<dbReference type="PROSITE" id="PS00079">
    <property type="entry name" value="MULTICOPPER_OXIDASE1"/>
    <property type="match status" value="1"/>
</dbReference>
<dbReference type="Gene3D" id="2.60.40.420">
    <property type="entry name" value="Cupredoxins - blue copper proteins"/>
    <property type="match status" value="1"/>
</dbReference>
<dbReference type="EMBL" id="MU254078">
    <property type="protein sequence ID" value="KAG9242395.1"/>
    <property type="molecule type" value="Genomic_DNA"/>
</dbReference>
<dbReference type="PROSITE" id="PS00080">
    <property type="entry name" value="MULTICOPPER_OXIDASE2"/>
    <property type="match status" value="1"/>
</dbReference>
<evidence type="ECO:0000256" key="1">
    <source>
        <dbReference type="ARBA" id="ARBA00010609"/>
    </source>
</evidence>
<dbReference type="PANTHER" id="PTHR11709:SF502">
    <property type="entry name" value="MULTICOPPER OXIDASE"/>
    <property type="match status" value="1"/>
</dbReference>
<comment type="similarity">
    <text evidence="1">Belongs to the multicopper oxidase family.</text>
</comment>
<dbReference type="InterPro" id="IPR008972">
    <property type="entry name" value="Cupredoxin"/>
</dbReference>
<comment type="caution">
    <text evidence="6">The sequence shown here is derived from an EMBL/GenBank/DDBJ whole genome shotgun (WGS) entry which is preliminary data.</text>
</comment>
<evidence type="ECO:0000313" key="7">
    <source>
        <dbReference type="Proteomes" id="UP000887226"/>
    </source>
</evidence>
<dbReference type="InterPro" id="IPR045087">
    <property type="entry name" value="Cu-oxidase_fam"/>
</dbReference>
<proteinExistence type="inferred from homology"/>
<dbReference type="GO" id="GO:0016491">
    <property type="term" value="F:oxidoreductase activity"/>
    <property type="evidence" value="ECO:0007669"/>
    <property type="project" value="UniProtKB-KW"/>
</dbReference>
<evidence type="ECO:0000256" key="2">
    <source>
        <dbReference type="ARBA" id="ARBA00022723"/>
    </source>
</evidence>
<sequence length="74" mass="8399">PANPFGDTTRPFKTAEESSLRLNNPRRRDAAMLPSSGWLALAFRTDNPGAWVFHCHIFWHVSTGLSIQYLERVS</sequence>
<protein>
    <submittedName>
        <fullName evidence="6">Multicopper oxidase</fullName>
    </submittedName>
</protein>
<evidence type="ECO:0000256" key="3">
    <source>
        <dbReference type="ARBA" id="ARBA00023002"/>
    </source>
</evidence>
<dbReference type="InterPro" id="IPR002355">
    <property type="entry name" value="Cu_oxidase_Cu_BS"/>
</dbReference>
<dbReference type="InterPro" id="IPR033138">
    <property type="entry name" value="Cu_oxidase_CS"/>
</dbReference>
<keyword evidence="7" id="KW-1185">Reference proteome</keyword>
<reference evidence="6" key="1">
    <citation type="journal article" date="2021" name="IMA Fungus">
        <title>Genomic characterization of three marine fungi, including Emericellopsis atlantica sp. nov. with signatures of a generalist lifestyle and marine biomass degradation.</title>
        <authorList>
            <person name="Hagestad O.C."/>
            <person name="Hou L."/>
            <person name="Andersen J.H."/>
            <person name="Hansen E.H."/>
            <person name="Altermark B."/>
            <person name="Li C."/>
            <person name="Kuhnert E."/>
            <person name="Cox R.J."/>
            <person name="Crous P.W."/>
            <person name="Spatafora J.W."/>
            <person name="Lail K."/>
            <person name="Amirebrahimi M."/>
            <person name="Lipzen A."/>
            <person name="Pangilinan J."/>
            <person name="Andreopoulos W."/>
            <person name="Hayes R.D."/>
            <person name="Ng V."/>
            <person name="Grigoriev I.V."/>
            <person name="Jackson S.A."/>
            <person name="Sutton T.D.S."/>
            <person name="Dobson A.D.W."/>
            <person name="Rama T."/>
        </authorList>
    </citation>
    <scope>NUCLEOTIDE SEQUENCE</scope>
    <source>
        <strain evidence="6">TRa3180A</strain>
    </source>
</reference>
<name>A0A9P7YZ65_9HELO</name>
<organism evidence="6 7">
    <name type="scientific">Calycina marina</name>
    <dbReference type="NCBI Taxonomy" id="1763456"/>
    <lineage>
        <taxon>Eukaryota</taxon>
        <taxon>Fungi</taxon>
        <taxon>Dikarya</taxon>
        <taxon>Ascomycota</taxon>
        <taxon>Pezizomycotina</taxon>
        <taxon>Leotiomycetes</taxon>
        <taxon>Helotiales</taxon>
        <taxon>Pezizellaceae</taxon>
        <taxon>Calycina</taxon>
    </lineage>
</organism>
<dbReference type="SUPFAM" id="SSF49503">
    <property type="entry name" value="Cupredoxins"/>
    <property type="match status" value="1"/>
</dbReference>
<feature type="domain" description="Plastocyanin-like" evidence="5">
    <location>
        <begin position="13"/>
        <end position="72"/>
    </location>
</feature>
<accession>A0A9P7YZ65</accession>